<proteinExistence type="predicted"/>
<sequence>MCLGENNADHASHYINAQLGALYENAIQCTQRQESSHLKAYERVRYDFALAEWFYAPRHKSSVAAVEDMLFAAEFDRPNLEFICNHEAVIHLRIHRGHMNLDFAKANHPGFIPSRDRNVSLDDVDVSFRVRFVVSGIQGHTKKIGNGIHVIKLMVLDTLKPRFVTTSDSHPVAREALTFYLTRYLEYIREAGYHVFYSLPDWDNDGHPHSLEIDFSAFTDVRHLDFEGVDFRGVSIETINTHLSKVWLEAAMIVEREETHFDYHSVCLAEYRSTWTDIGDLQEQFCIRFDAPKVRILCDTEAVLYFKISELAFFATDDFTKEALHVFHNWEIAFFVDLVYEVNSEGVIVNIKFDFDTRRFIEHLCIYGEHDVNIDLFDEYHATLIHFLDHYYFRIIQEASRHIIYTHSTTVIVRDGFEDHDHGVWGEVDLRKHKESITIINEERITKTYMHGFDYIQAITQTSVVEYFESLWRQAQGSKVLEHLACLVKWSYEKNFEATFGAIQVRLLSSEKAIILVSLQEGTMVPLRGGAPYTAGGSHGFDKWVLAFEVDIKLVDHEDIVKHCGSWVTRFKDSPAGKFHGGQGHIHLQHIVLDLTTAQFVHGLSHFGGMYLGNRHAIALVQSAIHYVKHDYFQVLTLHGHHILYTIPVWGSRLDMPAFGLTSVKFHIYSKVTYTRDHVCGLREAFQPVIMMIGMCDFREWPAGYLEYSAEWITWTIIRDAPSLSYGTVCIARRLFFEERLLSILSKVNQSTTIIPTFSGVEGGEWILQVATWAEHERKRNSNCDWQLVQESADALEYKWDMGDEWSYEHHSMSQDSKNGIYWVRSHTHNDLSIPTAFKHGGFEIKVKGTVVLEIGFKKPGKEWSTKAVASWSTIVAFVTEGSGLGVKVSGETRPVINTTHVHSEFINTRFTALQKLLETHLPSKIDLVELSEELQTSFCGDWKFCYPGLAAYGLVNPCFNRRGDIMFDLRPHGFNLARPTIAGRPAGVPTSPRSRPNSRPMSRVPSSSFGPKSPLSPATRPISKSRSGVFVVLCFLTSYSR</sequence>
<keyword evidence="3" id="KW-1185">Reference proteome</keyword>
<dbReference type="EMBL" id="ML213511">
    <property type="protein sequence ID" value="TFK51257.1"/>
    <property type="molecule type" value="Genomic_DNA"/>
</dbReference>
<evidence type="ECO:0000313" key="3">
    <source>
        <dbReference type="Proteomes" id="UP000305948"/>
    </source>
</evidence>
<organism evidence="2 3">
    <name type="scientific">Heliocybe sulcata</name>
    <dbReference type="NCBI Taxonomy" id="5364"/>
    <lineage>
        <taxon>Eukaryota</taxon>
        <taxon>Fungi</taxon>
        <taxon>Dikarya</taxon>
        <taxon>Basidiomycota</taxon>
        <taxon>Agaricomycotina</taxon>
        <taxon>Agaricomycetes</taxon>
        <taxon>Gloeophyllales</taxon>
        <taxon>Gloeophyllaceae</taxon>
        <taxon>Heliocybe</taxon>
    </lineage>
</organism>
<evidence type="ECO:0000313" key="2">
    <source>
        <dbReference type="EMBL" id="TFK51257.1"/>
    </source>
</evidence>
<feature type="region of interest" description="Disordered" evidence="1">
    <location>
        <begin position="981"/>
        <end position="1023"/>
    </location>
</feature>
<dbReference type="OrthoDB" id="5429442at2759"/>
<reference evidence="2 3" key="1">
    <citation type="journal article" date="2019" name="Nat. Ecol. Evol.">
        <title>Megaphylogeny resolves global patterns of mushroom evolution.</title>
        <authorList>
            <person name="Varga T."/>
            <person name="Krizsan K."/>
            <person name="Foldi C."/>
            <person name="Dima B."/>
            <person name="Sanchez-Garcia M."/>
            <person name="Sanchez-Ramirez S."/>
            <person name="Szollosi G.J."/>
            <person name="Szarkandi J.G."/>
            <person name="Papp V."/>
            <person name="Albert L."/>
            <person name="Andreopoulos W."/>
            <person name="Angelini C."/>
            <person name="Antonin V."/>
            <person name="Barry K.W."/>
            <person name="Bougher N.L."/>
            <person name="Buchanan P."/>
            <person name="Buyck B."/>
            <person name="Bense V."/>
            <person name="Catcheside P."/>
            <person name="Chovatia M."/>
            <person name="Cooper J."/>
            <person name="Damon W."/>
            <person name="Desjardin D."/>
            <person name="Finy P."/>
            <person name="Geml J."/>
            <person name="Haridas S."/>
            <person name="Hughes K."/>
            <person name="Justo A."/>
            <person name="Karasinski D."/>
            <person name="Kautmanova I."/>
            <person name="Kiss B."/>
            <person name="Kocsube S."/>
            <person name="Kotiranta H."/>
            <person name="LaButti K.M."/>
            <person name="Lechner B.E."/>
            <person name="Liimatainen K."/>
            <person name="Lipzen A."/>
            <person name="Lukacs Z."/>
            <person name="Mihaltcheva S."/>
            <person name="Morgado L.N."/>
            <person name="Niskanen T."/>
            <person name="Noordeloos M.E."/>
            <person name="Ohm R.A."/>
            <person name="Ortiz-Santana B."/>
            <person name="Ovrebo C."/>
            <person name="Racz N."/>
            <person name="Riley R."/>
            <person name="Savchenko A."/>
            <person name="Shiryaev A."/>
            <person name="Soop K."/>
            <person name="Spirin V."/>
            <person name="Szebenyi C."/>
            <person name="Tomsovsky M."/>
            <person name="Tulloss R.E."/>
            <person name="Uehling J."/>
            <person name="Grigoriev I.V."/>
            <person name="Vagvolgyi C."/>
            <person name="Papp T."/>
            <person name="Martin F.M."/>
            <person name="Miettinen O."/>
            <person name="Hibbett D.S."/>
            <person name="Nagy L.G."/>
        </authorList>
    </citation>
    <scope>NUCLEOTIDE SEQUENCE [LARGE SCALE GENOMIC DNA]</scope>
    <source>
        <strain evidence="2 3">OMC1185</strain>
    </source>
</reference>
<evidence type="ECO:0000256" key="1">
    <source>
        <dbReference type="SAM" id="MobiDB-lite"/>
    </source>
</evidence>
<dbReference type="Proteomes" id="UP000305948">
    <property type="component" value="Unassembled WGS sequence"/>
</dbReference>
<name>A0A5C3N1W5_9AGAM</name>
<gene>
    <name evidence="2" type="ORF">OE88DRAFT_1629687</name>
</gene>
<accession>A0A5C3N1W5</accession>
<feature type="compositionally biased region" description="Low complexity" evidence="1">
    <location>
        <begin position="992"/>
        <end position="1009"/>
    </location>
</feature>
<protein>
    <submittedName>
        <fullName evidence="2">Uncharacterized protein</fullName>
    </submittedName>
</protein>
<dbReference type="STRING" id="5364.A0A5C3N1W5"/>
<dbReference type="AlphaFoldDB" id="A0A5C3N1W5"/>